<protein>
    <submittedName>
        <fullName evidence="1">Uncharacterized protein</fullName>
    </submittedName>
</protein>
<dbReference type="Proteomes" id="UP001549119">
    <property type="component" value="Unassembled WGS sequence"/>
</dbReference>
<keyword evidence="2" id="KW-1185">Reference proteome</keyword>
<sequence length="85" mass="9777">MSTVRPGQIWISNTRLPGGEARYVRVDRIEVQTSTQTVLGLSRTVETQIARVSTRPASRAEFRPTNRFIRLARFARCYRLIQDTP</sequence>
<evidence type="ECO:0000313" key="2">
    <source>
        <dbReference type="Proteomes" id="UP001549119"/>
    </source>
</evidence>
<reference evidence="1 2" key="1">
    <citation type="submission" date="2024-06" db="EMBL/GenBank/DDBJ databases">
        <title>Genomics of switchgrass bacterial isolates.</title>
        <authorList>
            <person name="Shade A."/>
        </authorList>
    </citation>
    <scope>NUCLEOTIDE SEQUENCE [LARGE SCALE GENOMIC DNA]</scope>
    <source>
        <strain evidence="1 2">PvP084</strain>
    </source>
</reference>
<proteinExistence type="predicted"/>
<dbReference type="RefSeq" id="WP_209651141.1">
    <property type="nucleotide sequence ID" value="NZ_JBEPNV010000005.1"/>
</dbReference>
<comment type="caution">
    <text evidence="1">The sequence shown here is derived from an EMBL/GenBank/DDBJ whole genome shotgun (WGS) entry which is preliminary data.</text>
</comment>
<gene>
    <name evidence="1" type="ORF">ABIC20_007411</name>
</gene>
<dbReference type="EMBL" id="JBEPNW010000008">
    <property type="protein sequence ID" value="MET3870026.1"/>
    <property type="molecule type" value="Genomic_DNA"/>
</dbReference>
<accession>A0ABV2NU15</accession>
<organism evidence="1 2">
    <name type="scientific">Methylobacterium radiotolerans</name>
    <dbReference type="NCBI Taxonomy" id="31998"/>
    <lineage>
        <taxon>Bacteria</taxon>
        <taxon>Pseudomonadati</taxon>
        <taxon>Pseudomonadota</taxon>
        <taxon>Alphaproteobacteria</taxon>
        <taxon>Hyphomicrobiales</taxon>
        <taxon>Methylobacteriaceae</taxon>
        <taxon>Methylobacterium</taxon>
    </lineage>
</organism>
<evidence type="ECO:0000313" key="1">
    <source>
        <dbReference type="EMBL" id="MET3870026.1"/>
    </source>
</evidence>
<name>A0ABV2NU15_9HYPH</name>